<evidence type="ECO:0000256" key="5">
    <source>
        <dbReference type="SAM" id="MobiDB-lite"/>
    </source>
</evidence>
<dbReference type="GO" id="GO:0016020">
    <property type="term" value="C:membrane"/>
    <property type="evidence" value="ECO:0007669"/>
    <property type="project" value="UniProtKB-SubCell"/>
</dbReference>
<evidence type="ECO:0000313" key="7">
    <source>
        <dbReference type="EMBL" id="GBL91536.1"/>
    </source>
</evidence>
<accession>A0A4Y2BJX0</accession>
<keyword evidence="4 6" id="KW-0472">Membrane</keyword>
<keyword evidence="2 6" id="KW-0812">Transmembrane</keyword>
<keyword evidence="8" id="KW-1185">Reference proteome</keyword>
<evidence type="ECO:0000256" key="6">
    <source>
        <dbReference type="SAM" id="Phobius"/>
    </source>
</evidence>
<feature type="transmembrane region" description="Helical" evidence="6">
    <location>
        <begin position="20"/>
        <end position="42"/>
    </location>
</feature>
<feature type="compositionally biased region" description="Polar residues" evidence="5">
    <location>
        <begin position="140"/>
        <end position="174"/>
    </location>
</feature>
<dbReference type="Pfam" id="PF03619">
    <property type="entry name" value="Solute_trans_a"/>
    <property type="match status" value="1"/>
</dbReference>
<dbReference type="AlphaFoldDB" id="A0A4Y2BJX0"/>
<organism evidence="7 8">
    <name type="scientific">Araneus ventricosus</name>
    <name type="common">Orbweaver spider</name>
    <name type="synonym">Epeira ventricosa</name>
    <dbReference type="NCBI Taxonomy" id="182803"/>
    <lineage>
        <taxon>Eukaryota</taxon>
        <taxon>Metazoa</taxon>
        <taxon>Ecdysozoa</taxon>
        <taxon>Arthropoda</taxon>
        <taxon>Chelicerata</taxon>
        <taxon>Arachnida</taxon>
        <taxon>Araneae</taxon>
        <taxon>Araneomorphae</taxon>
        <taxon>Entelegynae</taxon>
        <taxon>Araneoidea</taxon>
        <taxon>Araneidae</taxon>
        <taxon>Araneus</taxon>
    </lineage>
</organism>
<dbReference type="EMBL" id="BGPR01000080">
    <property type="protein sequence ID" value="GBL91536.1"/>
    <property type="molecule type" value="Genomic_DNA"/>
</dbReference>
<protein>
    <submittedName>
        <fullName evidence="7">Transmembrane protein 184B</fullName>
    </submittedName>
</protein>
<proteinExistence type="predicted"/>
<reference evidence="7 8" key="1">
    <citation type="journal article" date="2019" name="Sci. Rep.">
        <title>Orb-weaving spider Araneus ventricosus genome elucidates the spidroin gene catalogue.</title>
        <authorList>
            <person name="Kono N."/>
            <person name="Nakamura H."/>
            <person name="Ohtoshi R."/>
            <person name="Moran D.A.P."/>
            <person name="Shinohara A."/>
            <person name="Yoshida Y."/>
            <person name="Fujiwara M."/>
            <person name="Mori M."/>
            <person name="Tomita M."/>
            <person name="Arakawa K."/>
        </authorList>
    </citation>
    <scope>NUCLEOTIDE SEQUENCE [LARGE SCALE GENOMIC DNA]</scope>
</reference>
<dbReference type="OrthoDB" id="5348404at2759"/>
<keyword evidence="3 6" id="KW-1133">Transmembrane helix</keyword>
<gene>
    <name evidence="7" type="primary">TMEM184B_3</name>
    <name evidence="7" type="ORF">AVEN_23606_1</name>
</gene>
<dbReference type="InterPro" id="IPR005178">
    <property type="entry name" value="Ostalpha/TMEM184C"/>
</dbReference>
<feature type="transmembrane region" description="Helical" evidence="6">
    <location>
        <begin position="54"/>
        <end position="75"/>
    </location>
</feature>
<evidence type="ECO:0000256" key="4">
    <source>
        <dbReference type="ARBA" id="ARBA00023136"/>
    </source>
</evidence>
<name>A0A4Y2BJX0_ARAVE</name>
<feature type="region of interest" description="Disordered" evidence="5">
    <location>
        <begin position="139"/>
        <end position="180"/>
    </location>
</feature>
<dbReference type="Proteomes" id="UP000499080">
    <property type="component" value="Unassembled WGS sequence"/>
</dbReference>
<comment type="subcellular location">
    <subcellularLocation>
        <location evidence="1">Membrane</location>
        <topology evidence="1">Multi-pass membrane protein</topology>
    </subcellularLocation>
</comment>
<evidence type="ECO:0000256" key="1">
    <source>
        <dbReference type="ARBA" id="ARBA00004141"/>
    </source>
</evidence>
<dbReference type="PANTHER" id="PTHR23423">
    <property type="entry name" value="ORGANIC SOLUTE TRANSPORTER-RELATED"/>
    <property type="match status" value="1"/>
</dbReference>
<evidence type="ECO:0000256" key="2">
    <source>
        <dbReference type="ARBA" id="ARBA00022692"/>
    </source>
</evidence>
<sequence>MRHSRTTKLALSLMDKLTSWFVLAILEKAGVIVPIFASRASIHHTASAGTVSAGIQNFLICIEMFFAALALRYAFPYHVYMQDCTTDSQGRSVTMQSISSSLKETMNPKDIMNDAIHNFHPQYQQYTQYTAPAAPVSHWGSIQDNPAPRRSTNSTHRQISTISHNYNEKSTLLSSDDEFQ</sequence>
<comment type="caution">
    <text evidence="7">The sequence shown here is derived from an EMBL/GenBank/DDBJ whole genome shotgun (WGS) entry which is preliminary data.</text>
</comment>
<evidence type="ECO:0000256" key="3">
    <source>
        <dbReference type="ARBA" id="ARBA00022989"/>
    </source>
</evidence>
<evidence type="ECO:0000313" key="8">
    <source>
        <dbReference type="Proteomes" id="UP000499080"/>
    </source>
</evidence>